<comment type="catalytic activity">
    <reaction evidence="2">
        <text>chorismate = prephenate</text>
        <dbReference type="Rhea" id="RHEA:13897"/>
        <dbReference type="ChEBI" id="CHEBI:29748"/>
        <dbReference type="ChEBI" id="CHEBI:29934"/>
        <dbReference type="EC" id="5.4.99.5"/>
    </reaction>
</comment>
<dbReference type="PIRSF" id="PIRSF005965">
    <property type="entry name" value="Chor_mut_AroH"/>
    <property type="match status" value="1"/>
</dbReference>
<evidence type="ECO:0000313" key="3">
    <source>
        <dbReference type="EMBL" id="MBU9723946.1"/>
    </source>
</evidence>
<dbReference type="InterPro" id="IPR008243">
    <property type="entry name" value="Chorismate_mutase_AroH"/>
</dbReference>
<protein>
    <recommendedName>
        <fullName evidence="1 2">chorismate mutase</fullName>
        <ecNumber evidence="1 2">5.4.99.5</ecNumber>
    </recommendedName>
</protein>
<dbReference type="NCBIfam" id="TIGR01796">
    <property type="entry name" value="CM_mono_aroH"/>
    <property type="match status" value="1"/>
</dbReference>
<keyword evidence="4" id="KW-1185">Reference proteome</keyword>
<evidence type="ECO:0000256" key="2">
    <source>
        <dbReference type="PROSITE-ProRule" id="PRU00514"/>
    </source>
</evidence>
<organism evidence="3 4">
    <name type="scientific">Evansella alkalicola</name>
    <dbReference type="NCBI Taxonomy" id="745819"/>
    <lineage>
        <taxon>Bacteria</taxon>
        <taxon>Bacillati</taxon>
        <taxon>Bacillota</taxon>
        <taxon>Bacilli</taxon>
        <taxon>Bacillales</taxon>
        <taxon>Bacillaceae</taxon>
        <taxon>Evansella</taxon>
    </lineage>
</organism>
<gene>
    <name evidence="3" type="primary">aroH</name>
    <name evidence="3" type="ORF">KS407_21215</name>
</gene>
<dbReference type="Gene3D" id="3.30.1330.40">
    <property type="entry name" value="RutC-like"/>
    <property type="match status" value="1"/>
</dbReference>
<keyword evidence="2" id="KW-0028">Amino-acid biosynthesis</keyword>
<dbReference type="SUPFAM" id="SSF55298">
    <property type="entry name" value="YjgF-like"/>
    <property type="match status" value="1"/>
</dbReference>
<dbReference type="InterPro" id="IPR035959">
    <property type="entry name" value="RutC-like_sf"/>
</dbReference>
<dbReference type="EC" id="5.4.99.5" evidence="1 2"/>
<dbReference type="CDD" id="cd02185">
    <property type="entry name" value="AroH"/>
    <property type="match status" value="1"/>
</dbReference>
<dbReference type="Proteomes" id="UP000790580">
    <property type="component" value="Unassembled WGS sequence"/>
</dbReference>
<keyword evidence="2 3" id="KW-0413">Isomerase</keyword>
<accession>A0ABS6K0W8</accession>
<evidence type="ECO:0000313" key="4">
    <source>
        <dbReference type="Proteomes" id="UP000790580"/>
    </source>
</evidence>
<dbReference type="GO" id="GO:0004106">
    <property type="term" value="F:chorismate mutase activity"/>
    <property type="evidence" value="ECO:0007669"/>
    <property type="project" value="UniProtKB-EC"/>
</dbReference>
<proteinExistence type="predicted"/>
<reference evidence="3 4" key="1">
    <citation type="submission" date="2021-06" db="EMBL/GenBank/DDBJ databases">
        <title>Bacillus sp. RD4P76, an endophyte from a halophyte.</title>
        <authorList>
            <person name="Sun J.-Q."/>
        </authorList>
    </citation>
    <scope>NUCLEOTIDE SEQUENCE [LARGE SCALE GENOMIC DNA]</scope>
    <source>
        <strain evidence="3 4">JCM 17098</strain>
    </source>
</reference>
<dbReference type="PANTHER" id="PTHR21164">
    <property type="entry name" value="CHORISMATE MUTASE"/>
    <property type="match status" value="1"/>
</dbReference>
<keyword evidence="2" id="KW-0057">Aromatic amino acid biosynthesis</keyword>
<sequence>MVRGVRGATTVEKNEKSEILEATYELFDTMQKQNSYNPEDISHVIISMTQDLNAAFPAVAMRQLKDYDLVPVMCTQEVPVPGSLEKCIRVMVTINTSKGQGEINHVYLNEAIRLRPDLSLTNKVDSR</sequence>
<evidence type="ECO:0000256" key="1">
    <source>
        <dbReference type="NCBIfam" id="TIGR01796"/>
    </source>
</evidence>
<name>A0ABS6K0W8_9BACI</name>
<dbReference type="Pfam" id="PF07736">
    <property type="entry name" value="CM_1"/>
    <property type="match status" value="1"/>
</dbReference>
<dbReference type="RefSeq" id="WP_088075091.1">
    <property type="nucleotide sequence ID" value="NZ_JAHQCR010000088.1"/>
</dbReference>
<dbReference type="PROSITE" id="PS51167">
    <property type="entry name" value="CHORISMATE_MUT_1"/>
    <property type="match status" value="1"/>
</dbReference>
<comment type="caution">
    <text evidence="3">The sequence shown here is derived from an EMBL/GenBank/DDBJ whole genome shotgun (WGS) entry which is preliminary data.</text>
</comment>
<dbReference type="PANTHER" id="PTHR21164:SF0">
    <property type="entry name" value="CHORISMATE MUTASE AROH"/>
    <property type="match status" value="1"/>
</dbReference>
<dbReference type="EMBL" id="JAHQCR010000088">
    <property type="protein sequence ID" value="MBU9723946.1"/>
    <property type="molecule type" value="Genomic_DNA"/>
</dbReference>